<dbReference type="Proteomes" id="UP000069697">
    <property type="component" value="Unassembled WGS sequence"/>
</dbReference>
<accession>A0A100VMX9</accession>
<dbReference type="AlphaFoldDB" id="A0A100VMX9"/>
<reference evidence="1 2" key="1">
    <citation type="journal article" date="2016" name="Genome Announc.">
        <title>Draft Genome Sequence of Paenibacillus amylolyticus Heshi-A3, Isolated from Fermented Rice Bran in a Japanese Fermented Seafood Dish.</title>
        <authorList>
            <person name="Akuzawa S."/>
            <person name="Nagaoka J."/>
            <person name="Kanekatsu M."/>
            <person name="Kubota E."/>
            <person name="Ohtake R."/>
            <person name="Suzuki T."/>
            <person name="Kanesaki Y."/>
        </authorList>
    </citation>
    <scope>NUCLEOTIDE SEQUENCE [LARGE SCALE GENOMIC DNA]</scope>
    <source>
        <strain evidence="1 2">Heshi-A3</strain>
    </source>
</reference>
<reference evidence="2" key="2">
    <citation type="submission" date="2016-01" db="EMBL/GenBank/DDBJ databases">
        <title>Draft Genome Sequence of Paenibacillus amylolyticus Heshi-A3 that Was Isolated from Fermented Rice Bran with Aging Salted Mackerel, Which Was Named Heshiko as Traditional Fermented Seafood in Japan.</title>
        <authorList>
            <person name="Akuzawa S."/>
            <person name="Nakagawa J."/>
            <person name="Kanekatsu T."/>
            <person name="Kubota E."/>
            <person name="Ohtake R."/>
            <person name="Suzuki T."/>
            <person name="Kanesaki Y."/>
        </authorList>
    </citation>
    <scope>NUCLEOTIDE SEQUENCE [LARGE SCALE GENOMIC DNA]</scope>
    <source>
        <strain evidence="2">Heshi-A3</strain>
    </source>
</reference>
<comment type="caution">
    <text evidence="1">The sequence shown here is derived from an EMBL/GenBank/DDBJ whole genome shotgun (WGS) entry which is preliminary data.</text>
</comment>
<evidence type="ECO:0000313" key="1">
    <source>
        <dbReference type="EMBL" id="GAS82694.1"/>
    </source>
</evidence>
<sequence length="53" mass="5990">MRYTPAALTDEHIHQLKEIEQHLSAAAGEELILVAYAGQPDDPEHSDNQKNHR</sequence>
<evidence type="ECO:0000313" key="2">
    <source>
        <dbReference type="Proteomes" id="UP000069697"/>
    </source>
</evidence>
<dbReference type="EMBL" id="BCNV01000001">
    <property type="protein sequence ID" value="GAS82694.1"/>
    <property type="molecule type" value="Genomic_DNA"/>
</dbReference>
<gene>
    <name evidence="1" type="ORF">PAHA3_2768</name>
</gene>
<proteinExistence type="predicted"/>
<name>A0A100VMX9_PAEAM</name>
<organism evidence="1 2">
    <name type="scientific">Paenibacillus amylolyticus</name>
    <dbReference type="NCBI Taxonomy" id="1451"/>
    <lineage>
        <taxon>Bacteria</taxon>
        <taxon>Bacillati</taxon>
        <taxon>Bacillota</taxon>
        <taxon>Bacilli</taxon>
        <taxon>Bacillales</taxon>
        <taxon>Paenibacillaceae</taxon>
        <taxon>Paenibacillus</taxon>
    </lineage>
</organism>
<protein>
    <submittedName>
        <fullName evidence="1">Uncharacterized protein</fullName>
    </submittedName>
</protein>
<dbReference type="RefSeq" id="WP_167350886.1">
    <property type="nucleotide sequence ID" value="NZ_BCNV01000001.1"/>
</dbReference>